<dbReference type="PANTHER" id="PTHR35603:SF2">
    <property type="entry name" value="OUTER MEMBRANE LIPOPROTEIN"/>
    <property type="match status" value="1"/>
</dbReference>
<dbReference type="InterPro" id="IPR051407">
    <property type="entry name" value="Bact_OM_lipoprot/Surf_antigen"/>
</dbReference>
<evidence type="ECO:0000256" key="2">
    <source>
        <dbReference type="ARBA" id="ARBA00023136"/>
    </source>
</evidence>
<comment type="subcellular location">
    <subcellularLocation>
        <location evidence="1">Membrane</location>
    </subcellularLocation>
</comment>
<feature type="signal peptide" evidence="3">
    <location>
        <begin position="1"/>
        <end position="20"/>
    </location>
</feature>
<protein>
    <submittedName>
        <fullName evidence="5">Outer membrane lipoprotein SlyB</fullName>
    </submittedName>
</protein>
<feature type="chain" id="PRO_5011623684" evidence="3">
    <location>
        <begin position="21"/>
        <end position="155"/>
    </location>
</feature>
<dbReference type="EMBL" id="FOLO01000013">
    <property type="protein sequence ID" value="SFC60414.1"/>
    <property type="molecule type" value="Genomic_DNA"/>
</dbReference>
<accession>A0A1I1KHF4</accession>
<dbReference type="GO" id="GO:0019867">
    <property type="term" value="C:outer membrane"/>
    <property type="evidence" value="ECO:0007669"/>
    <property type="project" value="InterPro"/>
</dbReference>
<keyword evidence="3" id="KW-0732">Signal</keyword>
<dbReference type="Proteomes" id="UP000198862">
    <property type="component" value="Unassembled WGS sequence"/>
</dbReference>
<sequence>MKKLISLLFITLIFSMQVNAGYERNKAVPVQEVLFGKVQSVRNITEQELVRDKNQGWKVFGGALIGGAIGNQFGDGSGQVAATILGALIGASISDSRHPQYHERSLRLVEMMIETEQGKAYMVVQDFDSRMTFSQDDKIRLIYLENGSVRIDKAF</sequence>
<dbReference type="PANTHER" id="PTHR35603">
    <property type="match status" value="1"/>
</dbReference>
<evidence type="ECO:0000256" key="1">
    <source>
        <dbReference type="ARBA" id="ARBA00004370"/>
    </source>
</evidence>
<organism evidence="5 6">
    <name type="scientific">Pseudoalteromonas denitrificans DSM 6059</name>
    <dbReference type="NCBI Taxonomy" id="1123010"/>
    <lineage>
        <taxon>Bacteria</taxon>
        <taxon>Pseudomonadati</taxon>
        <taxon>Pseudomonadota</taxon>
        <taxon>Gammaproteobacteria</taxon>
        <taxon>Alteromonadales</taxon>
        <taxon>Pseudoalteromonadaceae</taxon>
        <taxon>Pseudoalteromonas</taxon>
    </lineage>
</organism>
<dbReference type="RefSeq" id="WP_091983392.1">
    <property type="nucleotide sequence ID" value="NZ_FOLO01000013.1"/>
</dbReference>
<dbReference type="InterPro" id="IPR008816">
    <property type="entry name" value="Gly_zipper_2TM_dom"/>
</dbReference>
<keyword evidence="5" id="KW-0449">Lipoprotein</keyword>
<proteinExistence type="predicted"/>
<dbReference type="Pfam" id="PF05433">
    <property type="entry name" value="Rick_17kDa_Anti"/>
    <property type="match status" value="1"/>
</dbReference>
<name>A0A1I1KHF4_9GAMM</name>
<gene>
    <name evidence="5" type="ORF">SAMN02745724_02066</name>
</gene>
<evidence type="ECO:0000256" key="3">
    <source>
        <dbReference type="SAM" id="SignalP"/>
    </source>
</evidence>
<keyword evidence="6" id="KW-1185">Reference proteome</keyword>
<feature type="domain" description="Glycine zipper 2TM" evidence="4">
    <location>
        <begin position="61"/>
        <end position="93"/>
    </location>
</feature>
<evidence type="ECO:0000313" key="5">
    <source>
        <dbReference type="EMBL" id="SFC60414.1"/>
    </source>
</evidence>
<dbReference type="AlphaFoldDB" id="A0A1I1KHF4"/>
<keyword evidence="2" id="KW-0472">Membrane</keyword>
<evidence type="ECO:0000313" key="6">
    <source>
        <dbReference type="Proteomes" id="UP000198862"/>
    </source>
</evidence>
<reference evidence="5 6" key="1">
    <citation type="submission" date="2016-10" db="EMBL/GenBank/DDBJ databases">
        <authorList>
            <person name="de Groot N.N."/>
        </authorList>
    </citation>
    <scope>NUCLEOTIDE SEQUENCE [LARGE SCALE GENOMIC DNA]</scope>
    <source>
        <strain evidence="5 6">DSM 6059</strain>
    </source>
</reference>
<dbReference type="STRING" id="1123010.SAMN02745724_02066"/>
<evidence type="ECO:0000259" key="4">
    <source>
        <dbReference type="Pfam" id="PF05433"/>
    </source>
</evidence>
<dbReference type="OrthoDB" id="6291231at2"/>